<dbReference type="SUPFAM" id="SSF110710">
    <property type="entry name" value="TTHA0583/YokD-like"/>
    <property type="match status" value="1"/>
</dbReference>
<proteinExistence type="inferred from homology"/>
<dbReference type="EMBL" id="JBHUMZ010000018">
    <property type="protein sequence ID" value="MFD2638553.1"/>
    <property type="molecule type" value="Genomic_DNA"/>
</dbReference>
<gene>
    <name evidence="2" type="ORF">ACFSW4_06745</name>
</gene>
<comment type="caution">
    <text evidence="2">The sequence shown here is derived from an EMBL/GenBank/DDBJ whole genome shotgun (WGS) entry which is preliminary data.</text>
</comment>
<dbReference type="Gene3D" id="3.40.50.10360">
    <property type="entry name" value="Hypothetical protein TT1679"/>
    <property type="match status" value="1"/>
</dbReference>
<evidence type="ECO:0000313" key="3">
    <source>
        <dbReference type="Proteomes" id="UP001597452"/>
    </source>
</evidence>
<protein>
    <recommendedName>
        <fullName evidence="1">UPF0340 protein ACFSW4_06745</fullName>
    </recommendedName>
</protein>
<name>A0ABW5Q9V3_9BACI</name>
<organism evidence="2 3">
    <name type="scientific">Piscibacillus salipiscarius</name>
    <dbReference type="NCBI Taxonomy" id="299480"/>
    <lineage>
        <taxon>Bacteria</taxon>
        <taxon>Bacillati</taxon>
        <taxon>Bacillota</taxon>
        <taxon>Bacilli</taxon>
        <taxon>Bacillales</taxon>
        <taxon>Bacillaceae</taxon>
        <taxon>Piscibacillus</taxon>
    </lineage>
</organism>
<dbReference type="NCBIfam" id="TIGR01440">
    <property type="entry name" value="TIGR01440 family protein"/>
    <property type="match status" value="1"/>
</dbReference>
<dbReference type="HAMAP" id="MF_00800">
    <property type="entry name" value="UPF0340"/>
    <property type="match status" value="1"/>
</dbReference>
<dbReference type="Proteomes" id="UP001597452">
    <property type="component" value="Unassembled WGS sequence"/>
</dbReference>
<dbReference type="Pfam" id="PF04260">
    <property type="entry name" value="DUF436"/>
    <property type="match status" value="1"/>
</dbReference>
<comment type="similarity">
    <text evidence="1">Belongs to the UPF0340 family.</text>
</comment>
<dbReference type="InterPro" id="IPR028345">
    <property type="entry name" value="Antibiotic_NAT-like"/>
</dbReference>
<accession>A0ABW5Q9V3</accession>
<dbReference type="RefSeq" id="WP_377328271.1">
    <property type="nucleotide sequence ID" value="NZ_JBHUMZ010000018.1"/>
</dbReference>
<sequence>MNIEKIRNEIHVIMNQWKDQNIVRSNGIFMLGCSTSEIAGERIGTSGSTEIAGAIFNELKAFQVETGVELAFQCCEHLNRAVVVERQTMERLNLDEVIAVPHPKAGGSMASHAYKQLNDPVLVEFIKADYGMDLGDTLIGMHLKHVAVPMRLSQTSVGQAHATFAYTRPKLIGGERAMYQK</sequence>
<dbReference type="PIRSF" id="PIRSF007510">
    <property type="entry name" value="UCP007510"/>
    <property type="match status" value="1"/>
</dbReference>
<evidence type="ECO:0000256" key="1">
    <source>
        <dbReference type="HAMAP-Rule" id="MF_00800"/>
    </source>
</evidence>
<evidence type="ECO:0000313" key="2">
    <source>
        <dbReference type="EMBL" id="MFD2638553.1"/>
    </source>
</evidence>
<dbReference type="InterPro" id="IPR006340">
    <property type="entry name" value="DUF436"/>
</dbReference>
<keyword evidence="3" id="KW-1185">Reference proteome</keyword>
<reference evidence="3" key="1">
    <citation type="journal article" date="2019" name="Int. J. Syst. Evol. Microbiol.">
        <title>The Global Catalogue of Microorganisms (GCM) 10K type strain sequencing project: providing services to taxonomists for standard genome sequencing and annotation.</title>
        <authorList>
            <consortium name="The Broad Institute Genomics Platform"/>
            <consortium name="The Broad Institute Genome Sequencing Center for Infectious Disease"/>
            <person name="Wu L."/>
            <person name="Ma J."/>
        </authorList>
    </citation>
    <scope>NUCLEOTIDE SEQUENCE [LARGE SCALE GENOMIC DNA]</scope>
    <source>
        <strain evidence="3">TISTR 1571</strain>
    </source>
</reference>